<name>A0A9P7Z4X9_9HELO</name>
<reference evidence="1" key="1">
    <citation type="journal article" date="2021" name="IMA Fungus">
        <title>Genomic characterization of three marine fungi, including Emericellopsis atlantica sp. nov. with signatures of a generalist lifestyle and marine biomass degradation.</title>
        <authorList>
            <person name="Hagestad O.C."/>
            <person name="Hou L."/>
            <person name="Andersen J.H."/>
            <person name="Hansen E.H."/>
            <person name="Altermark B."/>
            <person name="Li C."/>
            <person name="Kuhnert E."/>
            <person name="Cox R.J."/>
            <person name="Crous P.W."/>
            <person name="Spatafora J.W."/>
            <person name="Lail K."/>
            <person name="Amirebrahimi M."/>
            <person name="Lipzen A."/>
            <person name="Pangilinan J."/>
            <person name="Andreopoulos W."/>
            <person name="Hayes R.D."/>
            <person name="Ng V."/>
            <person name="Grigoriev I.V."/>
            <person name="Jackson S.A."/>
            <person name="Sutton T.D.S."/>
            <person name="Dobson A.D.W."/>
            <person name="Rama T."/>
        </authorList>
    </citation>
    <scope>NUCLEOTIDE SEQUENCE</scope>
    <source>
        <strain evidence="1">TRa3180A</strain>
    </source>
</reference>
<evidence type="ECO:0000313" key="1">
    <source>
        <dbReference type="EMBL" id="KAG9245222.1"/>
    </source>
</evidence>
<dbReference type="Proteomes" id="UP000887226">
    <property type="component" value="Unassembled WGS sequence"/>
</dbReference>
<sequence length="483" mass="52655">MGSNPQSSLNEQLLSLRSSYSKVEGDLASESSKSAKIEGDTFNGKDVDGLEAFLFGLNAKFSNNTTEFDTEQSKIVFYANHLKGVAHIAIRHTLRENGTVELTDCHEITANLKVALLHSDAAERATNIVKGMKQGKEIFSIWVGNFLAECYKRNFTEPEKIRELRRATATSLFQAANNTQRTKPLPVNFVENVALISTDDLVLTDNLAQSSSHSQQTGNSSPYTFQTAIQITAPASPIATAPDAMDISQLYLNRLVNGKLHPNEKKRRLKAGLCLYDGRDHATAECPKIAAKEKKQQVSAKPTPLETLCEAEGSEHFLNLCRSQDQAKIVSFSSSSFYSSIQHHTKLSSQALVDSGATSHAYIDSSFARQHSLPFESISHLRLNVVDGRETSAGIVGHMTHLYLSLTTLTPNPTSFDSSPHSANILLFLGSHGSRNMTPISTGLPIVWSLVDQSTAGPTASLSPAVSSWFMEFCPDSANHAIL</sequence>
<accession>A0A9P7Z4X9</accession>
<protein>
    <submittedName>
        <fullName evidence="1">Uncharacterized protein</fullName>
    </submittedName>
</protein>
<keyword evidence="2" id="KW-1185">Reference proteome</keyword>
<dbReference type="EMBL" id="MU253859">
    <property type="protein sequence ID" value="KAG9245222.1"/>
    <property type="molecule type" value="Genomic_DNA"/>
</dbReference>
<comment type="caution">
    <text evidence="1">The sequence shown here is derived from an EMBL/GenBank/DDBJ whole genome shotgun (WGS) entry which is preliminary data.</text>
</comment>
<organism evidence="1 2">
    <name type="scientific">Calycina marina</name>
    <dbReference type="NCBI Taxonomy" id="1763456"/>
    <lineage>
        <taxon>Eukaryota</taxon>
        <taxon>Fungi</taxon>
        <taxon>Dikarya</taxon>
        <taxon>Ascomycota</taxon>
        <taxon>Pezizomycotina</taxon>
        <taxon>Leotiomycetes</taxon>
        <taxon>Helotiales</taxon>
        <taxon>Pezizellaceae</taxon>
        <taxon>Calycina</taxon>
    </lineage>
</organism>
<dbReference type="OrthoDB" id="4502494at2759"/>
<dbReference type="AlphaFoldDB" id="A0A9P7Z4X9"/>
<proteinExistence type="predicted"/>
<gene>
    <name evidence="1" type="ORF">BJ878DRAFT_548661</name>
</gene>
<evidence type="ECO:0000313" key="2">
    <source>
        <dbReference type="Proteomes" id="UP000887226"/>
    </source>
</evidence>